<evidence type="ECO:0000313" key="6">
    <source>
        <dbReference type="Proteomes" id="UP001346869"/>
    </source>
</evidence>
<dbReference type="PANTHER" id="PTHR36129">
    <property type="entry name" value="ORGANIC SOLUTE TRANSPORTER SUBUNIT BETA-RELATED"/>
    <property type="match status" value="1"/>
</dbReference>
<name>A0AAN7YBD8_ELEMC</name>
<keyword evidence="3" id="KW-0732">Signal</keyword>
<keyword evidence="6" id="KW-1185">Reference proteome</keyword>
<dbReference type="InterPro" id="IPR000772">
    <property type="entry name" value="Ricin_B_lectin"/>
</dbReference>
<feature type="transmembrane region" description="Helical" evidence="2">
    <location>
        <begin position="183"/>
        <end position="209"/>
    </location>
</feature>
<organism evidence="5 6">
    <name type="scientific">Eleginops maclovinus</name>
    <name type="common">Patagonian blennie</name>
    <name type="synonym">Eleginus maclovinus</name>
    <dbReference type="NCBI Taxonomy" id="56733"/>
    <lineage>
        <taxon>Eukaryota</taxon>
        <taxon>Metazoa</taxon>
        <taxon>Chordata</taxon>
        <taxon>Craniata</taxon>
        <taxon>Vertebrata</taxon>
        <taxon>Euteleostomi</taxon>
        <taxon>Actinopterygii</taxon>
        <taxon>Neopterygii</taxon>
        <taxon>Teleostei</taxon>
        <taxon>Neoteleostei</taxon>
        <taxon>Acanthomorphata</taxon>
        <taxon>Eupercaria</taxon>
        <taxon>Perciformes</taxon>
        <taxon>Notothenioidei</taxon>
        <taxon>Eleginopidae</taxon>
        <taxon>Eleginops</taxon>
    </lineage>
</organism>
<dbReference type="SUPFAM" id="SSF50370">
    <property type="entry name" value="Ricin B-like lectins"/>
    <property type="match status" value="1"/>
</dbReference>
<accession>A0AAN7YBD8</accession>
<feature type="signal peptide" evidence="3">
    <location>
        <begin position="1"/>
        <end position="17"/>
    </location>
</feature>
<evidence type="ECO:0000259" key="4">
    <source>
        <dbReference type="SMART" id="SM00458"/>
    </source>
</evidence>
<dbReference type="CDD" id="cd23385">
    <property type="entry name" value="beta-trefoil_Ricin_MRC-like"/>
    <property type="match status" value="1"/>
</dbReference>
<evidence type="ECO:0000256" key="2">
    <source>
        <dbReference type="SAM" id="Phobius"/>
    </source>
</evidence>
<gene>
    <name evidence="5" type="ORF">PBY51_019616</name>
</gene>
<dbReference type="EMBL" id="JAUZQC010000003">
    <property type="protein sequence ID" value="KAK5874689.1"/>
    <property type="molecule type" value="Genomic_DNA"/>
</dbReference>
<dbReference type="Proteomes" id="UP001346869">
    <property type="component" value="Unassembled WGS sequence"/>
</dbReference>
<dbReference type="GO" id="GO:0005886">
    <property type="term" value="C:plasma membrane"/>
    <property type="evidence" value="ECO:0007669"/>
    <property type="project" value="InterPro"/>
</dbReference>
<proteinExistence type="predicted"/>
<feature type="region of interest" description="Disordered" evidence="1">
    <location>
        <begin position="274"/>
        <end position="353"/>
    </location>
</feature>
<dbReference type="Pfam" id="PF15048">
    <property type="entry name" value="OSTbeta"/>
    <property type="match status" value="1"/>
</dbReference>
<evidence type="ECO:0000313" key="5">
    <source>
        <dbReference type="EMBL" id="KAK5874689.1"/>
    </source>
</evidence>
<dbReference type="AlphaFoldDB" id="A0AAN7YBD8"/>
<keyword evidence="2" id="KW-1133">Transmembrane helix</keyword>
<feature type="compositionally biased region" description="Acidic residues" evidence="1">
    <location>
        <begin position="280"/>
        <end position="292"/>
    </location>
</feature>
<dbReference type="SMART" id="SM00458">
    <property type="entry name" value="RICIN"/>
    <property type="match status" value="1"/>
</dbReference>
<dbReference type="PROSITE" id="PS50231">
    <property type="entry name" value="RICIN_B_LECTIN"/>
    <property type="match status" value="1"/>
</dbReference>
<keyword evidence="2" id="KW-0472">Membrane</keyword>
<feature type="domain" description="Ricin B lectin" evidence="4">
    <location>
        <begin position="16"/>
        <end position="131"/>
    </location>
</feature>
<reference evidence="5 6" key="2">
    <citation type="journal article" date="2023" name="Mol. Biol. Evol.">
        <title>Genomics of Secondarily Temperate Adaptation in the Only Non-Antarctic Icefish.</title>
        <authorList>
            <person name="Rivera-Colon A.G."/>
            <person name="Rayamajhi N."/>
            <person name="Minhas B.F."/>
            <person name="Madrigal G."/>
            <person name="Bilyk K.T."/>
            <person name="Yoon V."/>
            <person name="Hune M."/>
            <person name="Gregory S."/>
            <person name="Cheng C.H.C."/>
            <person name="Catchen J.M."/>
        </authorList>
    </citation>
    <scope>NUCLEOTIDE SEQUENCE [LARGE SCALE GENOMIC DNA]</scope>
    <source>
        <strain evidence="5">JMC-PN-2008</strain>
    </source>
</reference>
<feature type="compositionally biased region" description="Acidic residues" evidence="1">
    <location>
        <begin position="319"/>
        <end position="328"/>
    </location>
</feature>
<feature type="region of interest" description="Disordered" evidence="1">
    <location>
        <begin position="369"/>
        <end position="388"/>
    </location>
</feature>
<dbReference type="InterPro" id="IPR052678">
    <property type="entry name" value="OST-beta_subunit"/>
</dbReference>
<dbReference type="PANTHER" id="PTHR36129:SF3">
    <property type="match status" value="1"/>
</dbReference>
<reference evidence="5 6" key="1">
    <citation type="journal article" date="2023" name="Genes (Basel)">
        <title>Chromosome-Level Genome Assembly and Circadian Gene Repertoire of the Patagonia Blennie Eleginops maclovinus-The Closest Ancestral Proxy of Antarctic Cryonotothenioids.</title>
        <authorList>
            <person name="Cheng C.C."/>
            <person name="Rivera-Colon A.G."/>
            <person name="Minhas B.F."/>
            <person name="Wilson L."/>
            <person name="Rayamajhi N."/>
            <person name="Vargas-Chacoff L."/>
            <person name="Catchen J.M."/>
        </authorList>
    </citation>
    <scope>NUCLEOTIDE SEQUENCE [LARGE SCALE GENOMIC DNA]</scope>
    <source>
        <strain evidence="5">JMC-PN-2008</strain>
    </source>
</reference>
<dbReference type="Gene3D" id="2.80.10.50">
    <property type="match status" value="1"/>
</dbReference>
<evidence type="ECO:0000256" key="3">
    <source>
        <dbReference type="SAM" id="SignalP"/>
    </source>
</evidence>
<dbReference type="GO" id="GO:0015721">
    <property type="term" value="P:bile acid and bile salt transport"/>
    <property type="evidence" value="ECO:0007669"/>
    <property type="project" value="InterPro"/>
</dbReference>
<comment type="caution">
    <text evidence="5">The sequence shown here is derived from an EMBL/GenBank/DDBJ whole genome shotgun (WGS) entry which is preliminary data.</text>
</comment>
<dbReference type="GO" id="GO:0022857">
    <property type="term" value="F:transmembrane transporter activity"/>
    <property type="evidence" value="ECO:0007669"/>
    <property type="project" value="InterPro"/>
</dbReference>
<dbReference type="InterPro" id="IPR029387">
    <property type="entry name" value="OSTbeta"/>
</dbReference>
<feature type="compositionally biased region" description="Basic and acidic residues" evidence="1">
    <location>
        <begin position="293"/>
        <end position="318"/>
    </location>
</feature>
<dbReference type="GO" id="GO:0046982">
    <property type="term" value="F:protein heterodimerization activity"/>
    <property type="evidence" value="ECO:0007669"/>
    <property type="project" value="InterPro"/>
</dbReference>
<evidence type="ECO:0000256" key="1">
    <source>
        <dbReference type="SAM" id="MobiDB-lite"/>
    </source>
</evidence>
<keyword evidence="2" id="KW-0812">Transmembrane</keyword>
<feature type="chain" id="PRO_5042993518" description="Ricin B lectin domain-containing protein" evidence="3">
    <location>
        <begin position="18"/>
        <end position="388"/>
    </location>
</feature>
<dbReference type="InterPro" id="IPR035992">
    <property type="entry name" value="Ricin_B-like_lectins"/>
</dbReference>
<protein>
    <recommendedName>
        <fullName evidence="4">Ricin B lectin domain-containing protein</fullName>
    </recommendedName>
</protein>
<sequence length="388" mass="44484">MFEVWILLFLPLLGARGFMVHNMQHSLCLEEARATGEVLLKNCNLDSESQQWTWMDQGLLMSVASFRCLSALQREPVHTGLCWGPEVDVRGLMWDCDRGRLISRNTSMLLSVDGWRLTLAHDSKHSRWKSLDEGDICHENLRSKRASKHPEEFELTAEAQTDDMTEEQREYLRWFYRTEDPTIWKFVLLGLAFVCLLVGFLLLGMGAMANKSRRKIAKYKVAAAVAQRSEELEIIVPLREDQPAPPNGEVSELKAGHIMVTWKDGNISSLYSDPVAEQEKQEDQEEKQEEDQEEKHEENQEKKQEENQEEKQEENQEEKQEEDQEEKQEEGQGAKQEVSAEEAEANTDTTLLEKVPGLVWLPSLQSAELSAAASISKGWVPEPRSRWG</sequence>